<reference evidence="1" key="1">
    <citation type="submission" date="2025-05" db="UniProtKB">
        <authorList>
            <consortium name="RefSeq"/>
        </authorList>
    </citation>
    <scope>NUCLEOTIDE SEQUENCE [LARGE SCALE GENOMIC DNA]</scope>
</reference>
<proteinExistence type="predicted"/>
<protein>
    <submittedName>
        <fullName evidence="2">Uncharacterized protein LOC120249368</fullName>
    </submittedName>
</protein>
<evidence type="ECO:0000313" key="2">
    <source>
        <dbReference type="RefSeq" id="XP_039113820.1"/>
    </source>
</evidence>
<dbReference type="PANTHER" id="PTHR33067">
    <property type="entry name" value="RNA-DIRECTED DNA POLYMERASE-RELATED"/>
    <property type="match status" value="1"/>
</dbReference>
<reference evidence="2" key="2">
    <citation type="submission" date="2025-08" db="UniProtKB">
        <authorList>
            <consortium name="RefSeq"/>
        </authorList>
    </citation>
    <scope>IDENTIFICATION</scope>
</reference>
<dbReference type="GeneID" id="120249368"/>
<dbReference type="InterPro" id="IPR021109">
    <property type="entry name" value="Peptidase_aspartic_dom_sf"/>
</dbReference>
<sequence length="104" mass="11628">MGIIEDVLVKVEKFIFLVDFITLDLDDRAEVPLILGCPSLATSQALIDVKDGKMVLRVGDEEVVFKLKDAMRHSMDGDDTCYALDVIDGCVSDFVQDTWMKDDL</sequence>
<dbReference type="AlphaFoldDB" id="A0AB40AFW8"/>
<dbReference type="RefSeq" id="XP_039113820.1">
    <property type="nucleotide sequence ID" value="XM_039257886.1"/>
</dbReference>
<dbReference type="Gene3D" id="2.40.70.10">
    <property type="entry name" value="Acid Proteases"/>
    <property type="match status" value="1"/>
</dbReference>
<gene>
    <name evidence="2" type="primary">LOC120249368</name>
</gene>
<organism evidence="1 2">
    <name type="scientific">Dioscorea cayennensis subsp. rotundata</name>
    <name type="common">White Guinea yam</name>
    <name type="synonym">Dioscorea rotundata</name>
    <dbReference type="NCBI Taxonomy" id="55577"/>
    <lineage>
        <taxon>Eukaryota</taxon>
        <taxon>Viridiplantae</taxon>
        <taxon>Streptophyta</taxon>
        <taxon>Embryophyta</taxon>
        <taxon>Tracheophyta</taxon>
        <taxon>Spermatophyta</taxon>
        <taxon>Magnoliopsida</taxon>
        <taxon>Liliopsida</taxon>
        <taxon>Dioscoreales</taxon>
        <taxon>Dioscoreaceae</taxon>
        <taxon>Dioscorea</taxon>
    </lineage>
</organism>
<name>A0AB40AFW8_DIOCR</name>
<accession>A0AB40AFW8</accession>
<keyword evidence="1" id="KW-1185">Reference proteome</keyword>
<evidence type="ECO:0000313" key="1">
    <source>
        <dbReference type="Proteomes" id="UP001515500"/>
    </source>
</evidence>
<dbReference type="PANTHER" id="PTHR33067:SF35">
    <property type="entry name" value="ASPARTIC PEPTIDASE DDI1-TYPE DOMAIN-CONTAINING PROTEIN"/>
    <property type="match status" value="1"/>
</dbReference>
<dbReference type="Proteomes" id="UP001515500">
    <property type="component" value="Chromosome 1"/>
</dbReference>